<keyword evidence="5" id="KW-0479">Metal-binding</keyword>
<feature type="site" description="Transition state stabilizer" evidence="13">
    <location>
        <position position="321"/>
    </location>
</feature>
<keyword evidence="10" id="KW-0325">Glycoprotein</keyword>
<evidence type="ECO:0000256" key="6">
    <source>
        <dbReference type="ARBA" id="ARBA00022729"/>
    </source>
</evidence>
<dbReference type="PANTHER" id="PTHR10357:SF215">
    <property type="entry name" value="ALPHA-AMYLASE 1"/>
    <property type="match status" value="1"/>
</dbReference>
<keyword evidence="8" id="KW-0106">Calcium</keyword>
<evidence type="ECO:0000256" key="16">
    <source>
        <dbReference type="SAM" id="SignalP"/>
    </source>
</evidence>
<evidence type="ECO:0000256" key="3">
    <source>
        <dbReference type="ARBA" id="ARBA00008061"/>
    </source>
</evidence>
<comment type="cofactor">
    <cofactor evidence="2">
        <name>Ca(2+)</name>
        <dbReference type="ChEBI" id="CHEBI:29108"/>
    </cofactor>
</comment>
<gene>
    <name evidence="18" type="ORF">EDD18DRAFT_45361</name>
</gene>
<evidence type="ECO:0000256" key="4">
    <source>
        <dbReference type="ARBA" id="ARBA00012595"/>
    </source>
</evidence>
<dbReference type="InterPro" id="IPR006047">
    <property type="entry name" value="GH13_cat_dom"/>
</dbReference>
<reference evidence="18" key="1">
    <citation type="submission" date="2023-06" db="EMBL/GenBank/DDBJ databases">
        <authorList>
            <consortium name="Lawrence Berkeley National Laboratory"/>
            <person name="Ahrendt S."/>
            <person name="Sahu N."/>
            <person name="Indic B."/>
            <person name="Wong-Bajracharya J."/>
            <person name="Merenyi Z."/>
            <person name="Ke H.-M."/>
            <person name="Monk M."/>
            <person name="Kocsube S."/>
            <person name="Drula E."/>
            <person name="Lipzen A."/>
            <person name="Balint B."/>
            <person name="Henrissat B."/>
            <person name="Andreopoulos B."/>
            <person name="Martin F.M."/>
            <person name="Harder C.B."/>
            <person name="Rigling D."/>
            <person name="Ford K.L."/>
            <person name="Foster G.D."/>
            <person name="Pangilinan J."/>
            <person name="Papanicolaou A."/>
            <person name="Barry K."/>
            <person name="LaButti K."/>
            <person name="Viragh M."/>
            <person name="Koriabine M."/>
            <person name="Yan M."/>
            <person name="Riley R."/>
            <person name="Champramary S."/>
            <person name="Plett K.L."/>
            <person name="Tsai I.J."/>
            <person name="Slot J."/>
            <person name="Sipos G."/>
            <person name="Plett J."/>
            <person name="Nagy L.G."/>
            <person name="Grigoriev I.V."/>
        </authorList>
    </citation>
    <scope>NUCLEOTIDE SEQUENCE</scope>
    <source>
        <strain evidence="18">HWK02</strain>
    </source>
</reference>
<feature type="disulfide bond" evidence="14">
    <location>
        <begin position="47"/>
        <end position="55"/>
    </location>
</feature>
<dbReference type="Pfam" id="PF00128">
    <property type="entry name" value="Alpha-amylase"/>
    <property type="match status" value="1"/>
</dbReference>
<feature type="binding site" evidence="15">
    <location>
        <position position="321"/>
    </location>
    <ligand>
        <name>substrate</name>
    </ligand>
</feature>
<dbReference type="CDD" id="cd11319">
    <property type="entry name" value="AmyAc_euk_AmyA"/>
    <property type="match status" value="1"/>
</dbReference>
<evidence type="ECO:0000256" key="7">
    <source>
        <dbReference type="ARBA" id="ARBA00022801"/>
    </source>
</evidence>
<evidence type="ECO:0000256" key="12">
    <source>
        <dbReference type="ARBA" id="ARBA00023295"/>
    </source>
</evidence>
<dbReference type="Gene3D" id="3.20.20.80">
    <property type="entry name" value="Glycosidases"/>
    <property type="match status" value="1"/>
</dbReference>
<keyword evidence="7 18" id="KW-0378">Hydrolase</keyword>
<dbReference type="InterPro" id="IPR017853">
    <property type="entry name" value="GH"/>
</dbReference>
<evidence type="ECO:0000313" key="18">
    <source>
        <dbReference type="EMBL" id="KAK0506811.1"/>
    </source>
</evidence>
<evidence type="ECO:0000256" key="11">
    <source>
        <dbReference type="ARBA" id="ARBA00023277"/>
    </source>
</evidence>
<comment type="caution">
    <text evidence="18">The sequence shown here is derived from an EMBL/GenBank/DDBJ whole genome shotgun (WGS) entry which is preliminary data.</text>
</comment>
<dbReference type="EC" id="3.2.1.1" evidence="4"/>
<keyword evidence="12" id="KW-0326">Glycosidase</keyword>
<evidence type="ECO:0000256" key="15">
    <source>
        <dbReference type="PIRSR" id="PIRSR001024-5"/>
    </source>
</evidence>
<dbReference type="InterPro" id="IPR015340">
    <property type="entry name" value="A_amylase_C_dom"/>
</dbReference>
<feature type="disulfide bond" evidence="14">
    <location>
        <begin position="173"/>
        <end position="187"/>
    </location>
</feature>
<feature type="binding site" evidence="15">
    <location>
        <position position="100"/>
    </location>
    <ligand>
        <name>substrate</name>
    </ligand>
</feature>
<dbReference type="InterPro" id="IPR013780">
    <property type="entry name" value="Glyco_hydro_b"/>
</dbReference>
<evidence type="ECO:0000256" key="5">
    <source>
        <dbReference type="ARBA" id="ARBA00022723"/>
    </source>
</evidence>
<accession>A0AA39QRZ0</accession>
<feature type="binding site" evidence="15">
    <location>
        <position position="227"/>
    </location>
    <ligand>
        <name>substrate</name>
    </ligand>
</feature>
<dbReference type="PIRSF" id="PIRSF001024">
    <property type="entry name" value="Alph-amyl_fung"/>
    <property type="match status" value="1"/>
</dbReference>
<feature type="binding site" evidence="15">
    <location>
        <position position="139"/>
    </location>
    <ligand>
        <name>substrate</name>
    </ligand>
</feature>
<dbReference type="GO" id="GO:0016052">
    <property type="term" value="P:carbohydrate catabolic process"/>
    <property type="evidence" value="ECO:0007669"/>
    <property type="project" value="InterPro"/>
</dbReference>
<keyword evidence="9 14" id="KW-1015">Disulfide bond</keyword>
<keyword evidence="11" id="KW-0119">Carbohydrate metabolism</keyword>
<evidence type="ECO:0000256" key="14">
    <source>
        <dbReference type="PIRSR" id="PIRSR001024-4"/>
    </source>
</evidence>
<evidence type="ECO:0000256" key="13">
    <source>
        <dbReference type="PIRSR" id="PIRSR001024-2"/>
    </source>
</evidence>
<sequence length="553" mass="61173">MLFRSFAATLLFVASAVAASAANWRSRSVYQVVTDRFATTNGLASLCDPSARKCCGGTWQGLINRLDYIQNMGFDAVWISPVSANVEEETAYGDAYHGYWTRDLNTLNPKFGTPGDLKALSSALHDRNMYLMVDVVVNHYVAPPTNISEKIPQSFDFTSLAPFTSANDFHPQCFITDASNQTEVEQCWLGDASLPLLDVDTENPTNSEMLRSWIADLVLEYNIDGLRISAARYIRQSFWRDFTGASGVFAIGEILSDNVSYTSEYTQVLDAVLDYPTWFTLVEAFSGAKGNFDSLMRTVLESQEKYASGLCMTGSFVENYDQPRFPSFIKDDSLIKNAITWPFIHDGIPIVYYGQEQGFQGGAVPNNHESYVRTISFELHLFDSARSRLWSSDYHVYQKPLVQQIADLNAARKLAINSKRNFLTTQMTFVPQPNDNTIAISKPPLLALLTNAGNSSTATWTIPGDAGLFLKGQTLIDVLTCQSYNVDPITGSLAVESRYGLPQVILPAQYLDSKGSLCPGAAQNNAHRIVLNHLSVSSVTILICLVTTIHSFI</sequence>
<dbReference type="SUPFAM" id="SSF51445">
    <property type="entry name" value="(Trans)glycosidases"/>
    <property type="match status" value="1"/>
</dbReference>
<evidence type="ECO:0000259" key="17">
    <source>
        <dbReference type="SMART" id="SM00642"/>
    </source>
</evidence>
<dbReference type="InterPro" id="IPR013777">
    <property type="entry name" value="A-amylase-like"/>
</dbReference>
<dbReference type="GO" id="GO:0005509">
    <property type="term" value="F:calcium ion binding"/>
    <property type="evidence" value="ECO:0007669"/>
    <property type="project" value="InterPro"/>
</dbReference>
<comment type="catalytic activity">
    <reaction evidence="1">
        <text>Endohydrolysis of (1-&gt;4)-alpha-D-glucosidic linkages in polysaccharides containing three or more (1-&gt;4)-alpha-linked D-glucose units.</text>
        <dbReference type="EC" id="3.2.1.1"/>
    </reaction>
</comment>
<feature type="domain" description="Glycosyl hydrolase family 13 catalytic" evidence="17">
    <location>
        <begin position="31"/>
        <end position="412"/>
    </location>
</feature>
<name>A0AA39QRZ0_9AGAR</name>
<organism evidence="18 19">
    <name type="scientific">Armillaria luteobubalina</name>
    <dbReference type="NCBI Taxonomy" id="153913"/>
    <lineage>
        <taxon>Eukaryota</taxon>
        <taxon>Fungi</taxon>
        <taxon>Dikarya</taxon>
        <taxon>Basidiomycota</taxon>
        <taxon>Agaricomycotina</taxon>
        <taxon>Agaricomycetes</taxon>
        <taxon>Agaricomycetidae</taxon>
        <taxon>Agaricales</taxon>
        <taxon>Marasmiineae</taxon>
        <taxon>Physalacriaceae</taxon>
        <taxon>Armillaria</taxon>
    </lineage>
</organism>
<comment type="similarity">
    <text evidence="3">Belongs to the glycosyl hydrolase 13 family.</text>
</comment>
<protein>
    <recommendedName>
        <fullName evidence="4">alpha-amylase</fullName>
        <ecNumber evidence="4">3.2.1.1</ecNumber>
    </recommendedName>
</protein>
<dbReference type="GO" id="GO:0004556">
    <property type="term" value="F:alpha-amylase activity"/>
    <property type="evidence" value="ECO:0007669"/>
    <property type="project" value="UniProtKB-EC"/>
</dbReference>
<keyword evidence="6 16" id="KW-0732">Signal</keyword>
<dbReference type="Pfam" id="PF09260">
    <property type="entry name" value="A_amylase_dom_C"/>
    <property type="match status" value="1"/>
</dbReference>
<evidence type="ECO:0000313" key="19">
    <source>
        <dbReference type="Proteomes" id="UP001175228"/>
    </source>
</evidence>
<evidence type="ECO:0000256" key="8">
    <source>
        <dbReference type="ARBA" id="ARBA00022837"/>
    </source>
</evidence>
<dbReference type="SMART" id="SM00642">
    <property type="entry name" value="Aamy"/>
    <property type="match status" value="1"/>
</dbReference>
<dbReference type="SUPFAM" id="SSF51011">
    <property type="entry name" value="Glycosyl hydrolase domain"/>
    <property type="match status" value="1"/>
</dbReference>
<dbReference type="EMBL" id="JAUEPU010000001">
    <property type="protein sequence ID" value="KAK0506811.1"/>
    <property type="molecule type" value="Genomic_DNA"/>
</dbReference>
<feature type="chain" id="PRO_5041294396" description="alpha-amylase" evidence="16">
    <location>
        <begin position="22"/>
        <end position="553"/>
    </location>
</feature>
<dbReference type="PANTHER" id="PTHR10357">
    <property type="entry name" value="ALPHA-AMYLASE FAMILY MEMBER"/>
    <property type="match status" value="1"/>
</dbReference>
<evidence type="ECO:0000256" key="2">
    <source>
        <dbReference type="ARBA" id="ARBA00001913"/>
    </source>
</evidence>
<evidence type="ECO:0000256" key="9">
    <source>
        <dbReference type="ARBA" id="ARBA00023157"/>
    </source>
</evidence>
<dbReference type="Proteomes" id="UP001175228">
    <property type="component" value="Unassembled WGS sequence"/>
</dbReference>
<dbReference type="AlphaFoldDB" id="A0AA39QRZ0"/>
<evidence type="ECO:0000256" key="1">
    <source>
        <dbReference type="ARBA" id="ARBA00000548"/>
    </source>
</evidence>
<keyword evidence="19" id="KW-1185">Reference proteome</keyword>
<dbReference type="Gene3D" id="2.60.40.1180">
    <property type="entry name" value="Golgi alpha-mannosidase II"/>
    <property type="match status" value="1"/>
</dbReference>
<proteinExistence type="inferred from homology"/>
<evidence type="ECO:0000256" key="10">
    <source>
        <dbReference type="ARBA" id="ARBA00023180"/>
    </source>
</evidence>
<feature type="signal peptide" evidence="16">
    <location>
        <begin position="1"/>
        <end position="21"/>
    </location>
</feature>